<gene>
    <name evidence="1" type="ORF">S03H2_27514</name>
</gene>
<dbReference type="EMBL" id="BARU01016560">
    <property type="protein sequence ID" value="GAH49862.1"/>
    <property type="molecule type" value="Genomic_DNA"/>
</dbReference>
<protein>
    <submittedName>
        <fullName evidence="1">Uncharacterized protein</fullName>
    </submittedName>
</protein>
<accession>X1FXY3</accession>
<evidence type="ECO:0000313" key="1">
    <source>
        <dbReference type="EMBL" id="GAH49862.1"/>
    </source>
</evidence>
<sequence>MRRRLSLIQSEARSFDRAALRVLKKSLPEDSELFDSRFKIYYDMKRKALILSSQNAIVKKRYVSLSAAQTMVLRVVQDGLSGVEKNVTAADLISKIILRKYDLETIESILRKLVKKRILEEEEIEIQDQKISVFRLR</sequence>
<proteinExistence type="predicted"/>
<comment type="caution">
    <text evidence="1">The sequence shown here is derived from an EMBL/GenBank/DDBJ whole genome shotgun (WGS) entry which is preliminary data.</text>
</comment>
<dbReference type="AlphaFoldDB" id="X1FXY3"/>
<name>X1FXY3_9ZZZZ</name>
<organism evidence="1">
    <name type="scientific">marine sediment metagenome</name>
    <dbReference type="NCBI Taxonomy" id="412755"/>
    <lineage>
        <taxon>unclassified sequences</taxon>
        <taxon>metagenomes</taxon>
        <taxon>ecological metagenomes</taxon>
    </lineage>
</organism>
<reference evidence="1" key="1">
    <citation type="journal article" date="2014" name="Front. Microbiol.">
        <title>High frequency of phylogenetically diverse reductive dehalogenase-homologous genes in deep subseafloor sedimentary metagenomes.</title>
        <authorList>
            <person name="Kawai M."/>
            <person name="Futagami T."/>
            <person name="Toyoda A."/>
            <person name="Takaki Y."/>
            <person name="Nishi S."/>
            <person name="Hori S."/>
            <person name="Arai W."/>
            <person name="Tsubouchi T."/>
            <person name="Morono Y."/>
            <person name="Uchiyama I."/>
            <person name="Ito T."/>
            <person name="Fujiyama A."/>
            <person name="Inagaki F."/>
            <person name="Takami H."/>
        </authorList>
    </citation>
    <scope>NUCLEOTIDE SEQUENCE</scope>
    <source>
        <strain evidence="1">Expedition CK06-06</strain>
    </source>
</reference>